<keyword evidence="3 5" id="KW-0378">Hydrolase</keyword>
<dbReference type="InterPro" id="IPR023214">
    <property type="entry name" value="HAD_sf"/>
</dbReference>
<dbReference type="InterPro" id="IPR006439">
    <property type="entry name" value="HAD-SF_hydro_IA"/>
</dbReference>
<proteinExistence type="predicted"/>
<dbReference type="Gene3D" id="3.40.50.1000">
    <property type="entry name" value="HAD superfamily/HAD-like"/>
    <property type="match status" value="1"/>
</dbReference>
<dbReference type="AlphaFoldDB" id="A0A839ZZ57"/>
<dbReference type="PANTHER" id="PTHR46470:SF2">
    <property type="entry name" value="GLYCERALDEHYDE 3-PHOSPHATE PHOSPHATASE"/>
    <property type="match status" value="1"/>
</dbReference>
<dbReference type="RefSeq" id="WP_183770992.1">
    <property type="nucleotide sequence ID" value="NZ_JACIDK010000002.1"/>
</dbReference>
<evidence type="ECO:0000256" key="3">
    <source>
        <dbReference type="ARBA" id="ARBA00022801"/>
    </source>
</evidence>
<comment type="cofactor">
    <cofactor evidence="1">
        <name>Mg(2+)</name>
        <dbReference type="ChEBI" id="CHEBI:18420"/>
    </cofactor>
</comment>
<dbReference type="Gene3D" id="1.10.150.520">
    <property type="match status" value="1"/>
</dbReference>
<keyword evidence="6" id="KW-1185">Reference proteome</keyword>
<dbReference type="PANTHER" id="PTHR46470">
    <property type="entry name" value="N-ACYLNEURAMINATE-9-PHOSPHATASE"/>
    <property type="match status" value="1"/>
</dbReference>
<sequence>MISALLIDLDDTLYDERTYVLSGFRAVAEELAQRHPRLDAAALAAGMEAELDAHGRGRIFDVVLAQAGLPASPGLVGELVGIYRDHRPTISLWPGVADTLAALAKSYRLAVVTDGLALMQSRKVEALGVADLVDEVLLCWEHEAPKPDPACYLEALRRMDAFPAQAVVIGDNPGHDMAAAASVGCRSVRVRTGKFAALGDGGFPPDAEAPSFVEIAPVLARLEPGDGA</sequence>
<dbReference type="Proteomes" id="UP000530564">
    <property type="component" value="Unassembled WGS sequence"/>
</dbReference>
<organism evidence="5 6">
    <name type="scientific">Phenylobacterium haematophilum</name>
    <dbReference type="NCBI Taxonomy" id="98513"/>
    <lineage>
        <taxon>Bacteria</taxon>
        <taxon>Pseudomonadati</taxon>
        <taxon>Pseudomonadota</taxon>
        <taxon>Alphaproteobacteria</taxon>
        <taxon>Caulobacterales</taxon>
        <taxon>Caulobacteraceae</taxon>
        <taxon>Phenylobacterium</taxon>
    </lineage>
</organism>
<evidence type="ECO:0000313" key="6">
    <source>
        <dbReference type="Proteomes" id="UP000530564"/>
    </source>
</evidence>
<evidence type="ECO:0000256" key="2">
    <source>
        <dbReference type="ARBA" id="ARBA00022723"/>
    </source>
</evidence>
<dbReference type="NCBIfam" id="TIGR01509">
    <property type="entry name" value="HAD-SF-IA-v3"/>
    <property type="match status" value="1"/>
</dbReference>
<protein>
    <submittedName>
        <fullName evidence="5">Putative hydrolase of the HAD superfamily</fullName>
    </submittedName>
</protein>
<dbReference type="InterPro" id="IPR036412">
    <property type="entry name" value="HAD-like_sf"/>
</dbReference>
<dbReference type="Pfam" id="PF00702">
    <property type="entry name" value="Hydrolase"/>
    <property type="match status" value="1"/>
</dbReference>
<dbReference type="EMBL" id="JACIDK010000002">
    <property type="protein sequence ID" value="MBB3890673.1"/>
    <property type="molecule type" value="Genomic_DNA"/>
</dbReference>
<comment type="caution">
    <text evidence="5">The sequence shown here is derived from an EMBL/GenBank/DDBJ whole genome shotgun (WGS) entry which is preliminary data.</text>
</comment>
<dbReference type="GO" id="GO:0044281">
    <property type="term" value="P:small molecule metabolic process"/>
    <property type="evidence" value="ECO:0007669"/>
    <property type="project" value="UniProtKB-ARBA"/>
</dbReference>
<gene>
    <name evidence="5" type="ORF">GGQ61_001390</name>
</gene>
<dbReference type="SFLD" id="SFLDG01129">
    <property type="entry name" value="C1.5:_HAD__Beta-PGM__Phosphata"/>
    <property type="match status" value="1"/>
</dbReference>
<dbReference type="NCBIfam" id="TIGR01549">
    <property type="entry name" value="HAD-SF-IA-v1"/>
    <property type="match status" value="1"/>
</dbReference>
<evidence type="ECO:0000256" key="1">
    <source>
        <dbReference type="ARBA" id="ARBA00001946"/>
    </source>
</evidence>
<dbReference type="InterPro" id="IPR051400">
    <property type="entry name" value="HAD-like_hydrolase"/>
</dbReference>
<accession>A0A839ZZ57</accession>
<dbReference type="GO" id="GO:0016791">
    <property type="term" value="F:phosphatase activity"/>
    <property type="evidence" value="ECO:0007669"/>
    <property type="project" value="TreeGrafter"/>
</dbReference>
<dbReference type="GO" id="GO:0046872">
    <property type="term" value="F:metal ion binding"/>
    <property type="evidence" value="ECO:0007669"/>
    <property type="project" value="UniProtKB-KW"/>
</dbReference>
<dbReference type="SFLD" id="SFLDS00003">
    <property type="entry name" value="Haloacid_Dehalogenase"/>
    <property type="match status" value="1"/>
</dbReference>
<dbReference type="SUPFAM" id="SSF56784">
    <property type="entry name" value="HAD-like"/>
    <property type="match status" value="1"/>
</dbReference>
<evidence type="ECO:0000256" key="4">
    <source>
        <dbReference type="ARBA" id="ARBA00022842"/>
    </source>
</evidence>
<name>A0A839ZZ57_9CAUL</name>
<keyword evidence="4" id="KW-0460">Magnesium</keyword>
<keyword evidence="2" id="KW-0479">Metal-binding</keyword>
<evidence type="ECO:0000313" key="5">
    <source>
        <dbReference type="EMBL" id="MBB3890673.1"/>
    </source>
</evidence>
<reference evidence="5 6" key="1">
    <citation type="submission" date="2020-08" db="EMBL/GenBank/DDBJ databases">
        <title>Genomic Encyclopedia of Type Strains, Phase IV (KMG-IV): sequencing the most valuable type-strain genomes for metagenomic binning, comparative biology and taxonomic classification.</title>
        <authorList>
            <person name="Goeker M."/>
        </authorList>
    </citation>
    <scope>NUCLEOTIDE SEQUENCE [LARGE SCALE GENOMIC DNA]</scope>
    <source>
        <strain evidence="5 6">DSM 21793</strain>
    </source>
</reference>